<dbReference type="RefSeq" id="WP_312863309.1">
    <property type="nucleotide sequence ID" value="NZ_BAAAYY010000037.1"/>
</dbReference>
<keyword evidence="5 6" id="KW-0472">Membrane</keyword>
<evidence type="ECO:0000256" key="6">
    <source>
        <dbReference type="SAM" id="Phobius"/>
    </source>
</evidence>
<comment type="caution">
    <text evidence="7">The sequence shown here is derived from an EMBL/GenBank/DDBJ whole genome shotgun (WGS) entry which is preliminary data.</text>
</comment>
<evidence type="ECO:0000256" key="2">
    <source>
        <dbReference type="ARBA" id="ARBA00022475"/>
    </source>
</evidence>
<dbReference type="Proteomes" id="UP000589036">
    <property type="component" value="Unassembled WGS sequence"/>
</dbReference>
<feature type="transmembrane region" description="Helical" evidence="6">
    <location>
        <begin position="235"/>
        <end position="260"/>
    </location>
</feature>
<evidence type="ECO:0000256" key="4">
    <source>
        <dbReference type="ARBA" id="ARBA00022989"/>
    </source>
</evidence>
<comment type="subcellular location">
    <subcellularLocation>
        <location evidence="1">Cell membrane</location>
        <topology evidence="1">Multi-pass membrane protein</topology>
    </subcellularLocation>
</comment>
<dbReference type="PANTHER" id="PTHR30213:SF1">
    <property type="entry name" value="INNER MEMBRANE PROTEIN YHJD"/>
    <property type="match status" value="1"/>
</dbReference>
<evidence type="ECO:0000256" key="5">
    <source>
        <dbReference type="ARBA" id="ARBA00023136"/>
    </source>
</evidence>
<keyword evidence="4 6" id="KW-1133">Transmembrane helix</keyword>
<evidence type="ECO:0000313" key="7">
    <source>
        <dbReference type="EMBL" id="NYE49744.1"/>
    </source>
</evidence>
<accession>A0A852U6N8</accession>
<dbReference type="InterPro" id="IPR017039">
    <property type="entry name" value="Virul_fac_BrkB"/>
</dbReference>
<feature type="transmembrane region" description="Helical" evidence="6">
    <location>
        <begin position="154"/>
        <end position="177"/>
    </location>
</feature>
<evidence type="ECO:0000256" key="1">
    <source>
        <dbReference type="ARBA" id="ARBA00004651"/>
    </source>
</evidence>
<keyword evidence="2" id="KW-1003">Cell membrane</keyword>
<proteinExistence type="predicted"/>
<sequence length="404" mass="43374">MAPLAGRTKDRLRHYGNVAMETYWALRRRRPGFDHLVRAYERYADRRGDQLAASVTYFAFLSFFPLLALAFSALGYVAAFNLEARGHLEQAINETLPGFAAQLPLDEIARARTGAGVIGLLGLLYTGLGSIAALREALHVMWLKNTADGPNFVVAKLLDTVVVIVLGLALLGSVALTGVAQTATGWLLSWVGLDGSVAAALATRLLGLVIAVGVDVAVFTVLFGRLSGTERPWRLLWRGALLAAVGFEVLKAAGALLIGSTLSNPVYASFAVLVGLLVWINIVLRFVLFAAAWTATWLSVPPPYHGTVPMSVPVATASAEPVRPAGRPVWRPRSGARLDRLRAAARRTALPLTLGLGAAALAVWVRRHRAHTLSGIGGAERERAPWRGRRGGAEWPATTRDITY</sequence>
<dbReference type="Pfam" id="PF03631">
    <property type="entry name" value="Virul_fac_BrkB"/>
    <property type="match status" value="1"/>
</dbReference>
<feature type="transmembrane region" description="Helical" evidence="6">
    <location>
        <begin position="266"/>
        <end position="288"/>
    </location>
</feature>
<reference evidence="7 8" key="1">
    <citation type="submission" date="2020-07" db="EMBL/GenBank/DDBJ databases">
        <title>Sequencing the genomes of 1000 actinobacteria strains.</title>
        <authorList>
            <person name="Klenk H.-P."/>
        </authorList>
    </citation>
    <scope>NUCLEOTIDE SEQUENCE [LARGE SCALE GENOMIC DNA]</scope>
    <source>
        <strain evidence="7 8">CXB654</strain>
    </source>
</reference>
<feature type="transmembrane region" description="Helical" evidence="6">
    <location>
        <begin position="197"/>
        <end position="223"/>
    </location>
</feature>
<feature type="transmembrane region" description="Helical" evidence="6">
    <location>
        <begin position="55"/>
        <end position="79"/>
    </location>
</feature>
<name>A0A852U6N8_9ACTN</name>
<dbReference type="AlphaFoldDB" id="A0A852U6N8"/>
<dbReference type="EMBL" id="JACCCC010000001">
    <property type="protein sequence ID" value="NYE49744.1"/>
    <property type="molecule type" value="Genomic_DNA"/>
</dbReference>
<evidence type="ECO:0000256" key="3">
    <source>
        <dbReference type="ARBA" id="ARBA00022692"/>
    </source>
</evidence>
<organism evidence="7 8">
    <name type="scientific">Spinactinospora alkalitolerans</name>
    <dbReference type="NCBI Taxonomy" id="687207"/>
    <lineage>
        <taxon>Bacteria</taxon>
        <taxon>Bacillati</taxon>
        <taxon>Actinomycetota</taxon>
        <taxon>Actinomycetes</taxon>
        <taxon>Streptosporangiales</taxon>
        <taxon>Nocardiopsidaceae</taxon>
        <taxon>Spinactinospora</taxon>
    </lineage>
</organism>
<protein>
    <submittedName>
        <fullName evidence="7">Membrane protein</fullName>
    </submittedName>
</protein>
<feature type="transmembrane region" description="Helical" evidence="6">
    <location>
        <begin position="348"/>
        <end position="365"/>
    </location>
</feature>
<keyword evidence="8" id="KW-1185">Reference proteome</keyword>
<evidence type="ECO:0000313" key="8">
    <source>
        <dbReference type="Proteomes" id="UP000589036"/>
    </source>
</evidence>
<dbReference type="GO" id="GO:0005886">
    <property type="term" value="C:plasma membrane"/>
    <property type="evidence" value="ECO:0007669"/>
    <property type="project" value="UniProtKB-SubCell"/>
</dbReference>
<dbReference type="PANTHER" id="PTHR30213">
    <property type="entry name" value="INNER MEMBRANE PROTEIN YHJD"/>
    <property type="match status" value="1"/>
</dbReference>
<gene>
    <name evidence="7" type="ORF">HDA32_004864</name>
</gene>
<feature type="transmembrane region" description="Helical" evidence="6">
    <location>
        <begin position="113"/>
        <end position="134"/>
    </location>
</feature>
<keyword evidence="3 6" id="KW-0812">Transmembrane</keyword>